<dbReference type="PANTHER" id="PTHR23235">
    <property type="entry name" value="KRUEPPEL-LIKE TRANSCRIPTION FACTOR"/>
    <property type="match status" value="1"/>
</dbReference>
<evidence type="ECO:0000256" key="3">
    <source>
        <dbReference type="ARBA" id="ARBA00022833"/>
    </source>
</evidence>
<dbReference type="AlphaFoldDB" id="A0A3L6N273"/>
<dbReference type="PANTHER" id="PTHR23235:SF120">
    <property type="entry name" value="KRUPPEL-LIKE FACTOR 15"/>
    <property type="match status" value="1"/>
</dbReference>
<comment type="caution">
    <text evidence="6">The sequence shown here is derived from an EMBL/GenBank/DDBJ whole genome shotgun (WGS) entry which is preliminary data.</text>
</comment>
<evidence type="ECO:0000256" key="4">
    <source>
        <dbReference type="PROSITE-ProRule" id="PRU00042"/>
    </source>
</evidence>
<dbReference type="PROSITE" id="PS50157">
    <property type="entry name" value="ZINC_FINGER_C2H2_2"/>
    <property type="match status" value="1"/>
</dbReference>
<protein>
    <recommendedName>
        <fullName evidence="5">C2H2-type domain-containing protein</fullName>
    </recommendedName>
</protein>
<keyword evidence="1" id="KW-0479">Metal-binding</keyword>
<dbReference type="GO" id="GO:0000981">
    <property type="term" value="F:DNA-binding transcription factor activity, RNA polymerase II-specific"/>
    <property type="evidence" value="ECO:0007669"/>
    <property type="project" value="TreeGrafter"/>
</dbReference>
<dbReference type="GO" id="GO:0008270">
    <property type="term" value="F:zinc ion binding"/>
    <property type="evidence" value="ECO:0007669"/>
    <property type="project" value="UniProtKB-KW"/>
</dbReference>
<evidence type="ECO:0000256" key="2">
    <source>
        <dbReference type="ARBA" id="ARBA00022771"/>
    </source>
</evidence>
<evidence type="ECO:0000259" key="5">
    <source>
        <dbReference type="PROSITE" id="PS50157"/>
    </source>
</evidence>
<accession>A0A3L6N273</accession>
<feature type="domain" description="C2H2-type" evidence="5">
    <location>
        <begin position="196"/>
        <end position="226"/>
    </location>
</feature>
<evidence type="ECO:0000313" key="7">
    <source>
        <dbReference type="Proteomes" id="UP000270866"/>
    </source>
</evidence>
<dbReference type="SUPFAM" id="SSF57667">
    <property type="entry name" value="beta-beta-alpha zinc fingers"/>
    <property type="match status" value="1"/>
</dbReference>
<keyword evidence="2 4" id="KW-0863">Zinc-finger</keyword>
<dbReference type="SMART" id="SM00355">
    <property type="entry name" value="ZnF_C2H2"/>
    <property type="match status" value="2"/>
</dbReference>
<dbReference type="GO" id="GO:0000978">
    <property type="term" value="F:RNA polymerase II cis-regulatory region sequence-specific DNA binding"/>
    <property type="evidence" value="ECO:0007669"/>
    <property type="project" value="TreeGrafter"/>
</dbReference>
<gene>
    <name evidence="6" type="ORF">BFJ65_g14931</name>
</gene>
<sequence>MIMRIDTQNTTMPWDPHLTPINSPTNIFPNVWNNQATDQELPCQYSIGEDFPAFHAPSQPVIESQQAMLGPHELPDLPQLSVQPLMSPADLTHHSKVAGYDSPTSHLFASPIWPPDENVYTGSPEFLNVANEINIGSGWGLMDGLESFDESFSQIREICGTSKTMPILQHQGMSSLTRPKGKPNIELPVALGRNMHRCGFPGCGREYRRIEHLKRHIKSYHTEYPETFSCEFCGKSDFSRGDNLRIHRKLHARQPSGKARVQFVPEAAVILEEEMRSKEARVTAVNSSYETEV</sequence>
<evidence type="ECO:0000313" key="6">
    <source>
        <dbReference type="EMBL" id="RKK10937.1"/>
    </source>
</evidence>
<organism evidence="6 7">
    <name type="scientific">Fusarium oxysporum f. sp. cepae</name>
    <dbReference type="NCBI Taxonomy" id="396571"/>
    <lineage>
        <taxon>Eukaryota</taxon>
        <taxon>Fungi</taxon>
        <taxon>Dikarya</taxon>
        <taxon>Ascomycota</taxon>
        <taxon>Pezizomycotina</taxon>
        <taxon>Sordariomycetes</taxon>
        <taxon>Hypocreomycetidae</taxon>
        <taxon>Hypocreales</taxon>
        <taxon>Nectriaceae</taxon>
        <taxon>Fusarium</taxon>
        <taxon>Fusarium oxysporum species complex</taxon>
    </lineage>
</organism>
<reference evidence="6 7" key="1">
    <citation type="journal article" date="2018" name="Sci. Rep.">
        <title>Characterisation of pathogen-specific regions and novel effector candidates in Fusarium oxysporum f. sp. cepae.</title>
        <authorList>
            <person name="Armitage A.D."/>
            <person name="Taylor A."/>
            <person name="Sobczyk M.K."/>
            <person name="Baxter L."/>
            <person name="Greenfield B.P."/>
            <person name="Bates H.J."/>
            <person name="Wilson F."/>
            <person name="Jackson A.C."/>
            <person name="Ott S."/>
            <person name="Harrison R.J."/>
            <person name="Clarkson J.P."/>
        </authorList>
    </citation>
    <scope>NUCLEOTIDE SEQUENCE [LARGE SCALE GENOMIC DNA]</scope>
    <source>
        <strain evidence="6 7">FoC_Fus2</strain>
    </source>
</reference>
<dbReference type="Gene3D" id="3.30.160.60">
    <property type="entry name" value="Classic Zinc Finger"/>
    <property type="match status" value="2"/>
</dbReference>
<name>A0A3L6N273_FUSOX</name>
<dbReference type="PROSITE" id="PS00028">
    <property type="entry name" value="ZINC_FINGER_C2H2_1"/>
    <property type="match status" value="1"/>
</dbReference>
<dbReference type="Proteomes" id="UP000270866">
    <property type="component" value="Unassembled WGS sequence"/>
</dbReference>
<dbReference type="InterPro" id="IPR036236">
    <property type="entry name" value="Znf_C2H2_sf"/>
</dbReference>
<proteinExistence type="predicted"/>
<evidence type="ECO:0000256" key="1">
    <source>
        <dbReference type="ARBA" id="ARBA00022723"/>
    </source>
</evidence>
<keyword evidence="3" id="KW-0862">Zinc</keyword>
<dbReference type="InterPro" id="IPR013087">
    <property type="entry name" value="Znf_C2H2_type"/>
</dbReference>
<dbReference type="EMBL" id="MRCU01000010">
    <property type="protein sequence ID" value="RKK10937.1"/>
    <property type="molecule type" value="Genomic_DNA"/>
</dbReference>